<name>A0A285PP09_9FIRM</name>
<evidence type="ECO:0000313" key="1">
    <source>
        <dbReference type="EMBL" id="SOB71339.1"/>
    </source>
</evidence>
<reference evidence="2" key="1">
    <citation type="submission" date="2017-09" db="EMBL/GenBank/DDBJ databases">
        <authorList>
            <person name="Shetty A S."/>
        </authorList>
    </citation>
    <scope>NUCLEOTIDE SEQUENCE [LARGE SCALE GENOMIC DNA]</scope>
</reference>
<accession>A0A285PP09</accession>
<protein>
    <submittedName>
        <fullName evidence="1">Uncharacterized protein</fullName>
    </submittedName>
</protein>
<proteinExistence type="predicted"/>
<gene>
    <name evidence="1" type="ORF">EHLA_0576</name>
</gene>
<dbReference type="EMBL" id="LT907978">
    <property type="protein sequence ID" value="SOB71339.1"/>
    <property type="molecule type" value="Genomic_DNA"/>
</dbReference>
<dbReference type="Proteomes" id="UP000217549">
    <property type="component" value="Chromosome I"/>
</dbReference>
<dbReference type="KEGG" id="ehl:EHLA_0576"/>
<dbReference type="RefSeq" id="WP_096239249.1">
    <property type="nucleotide sequence ID" value="NZ_LT907978.1"/>
</dbReference>
<sequence>MNRKVSVIEDLDGKKIVFIHDIKFKGKRAVNWNEVKEYLKNYVGEFYNIVANNEMIYIGNDLPSEYTGSKYTYKLKGTVAKAKANAAQGIPELLETAQGGSYRENHKEKHNRNAKYGWYRYDSRFALPVYNEQEEIERYNVFHASMIIRHSEDRKKYLYDIIDIKKEMSNSLE</sequence>
<dbReference type="AlphaFoldDB" id="A0A285PP09"/>
<evidence type="ECO:0000313" key="2">
    <source>
        <dbReference type="Proteomes" id="UP000217549"/>
    </source>
</evidence>
<keyword evidence="2" id="KW-1185">Reference proteome</keyword>
<organism evidence="1 2">
    <name type="scientific">Anaerobutyricum hallii</name>
    <dbReference type="NCBI Taxonomy" id="39488"/>
    <lineage>
        <taxon>Bacteria</taxon>
        <taxon>Bacillati</taxon>
        <taxon>Bacillota</taxon>
        <taxon>Clostridia</taxon>
        <taxon>Lachnospirales</taxon>
        <taxon>Lachnospiraceae</taxon>
        <taxon>Anaerobutyricum</taxon>
    </lineage>
</organism>